<proteinExistence type="predicted"/>
<gene>
    <name evidence="1" type="ORF">Patl1_32905</name>
</gene>
<reference evidence="2" key="1">
    <citation type="journal article" date="2023" name="G3 (Bethesda)">
        <title>Genome assembly and association tests identify interacting loci associated with vigor, precocity, and sex in interspecific pistachio rootstocks.</title>
        <authorList>
            <person name="Palmer W."/>
            <person name="Jacygrad E."/>
            <person name="Sagayaradj S."/>
            <person name="Cavanaugh K."/>
            <person name="Han R."/>
            <person name="Bertier L."/>
            <person name="Beede B."/>
            <person name="Kafkas S."/>
            <person name="Golino D."/>
            <person name="Preece J."/>
            <person name="Michelmore R."/>
        </authorList>
    </citation>
    <scope>NUCLEOTIDE SEQUENCE [LARGE SCALE GENOMIC DNA]</scope>
</reference>
<comment type="caution">
    <text evidence="1">The sequence shown here is derived from an EMBL/GenBank/DDBJ whole genome shotgun (WGS) entry which is preliminary data.</text>
</comment>
<dbReference type="Proteomes" id="UP001164250">
    <property type="component" value="Chromosome 9"/>
</dbReference>
<keyword evidence="2" id="KW-1185">Reference proteome</keyword>
<evidence type="ECO:0000313" key="1">
    <source>
        <dbReference type="EMBL" id="KAJ0087868.1"/>
    </source>
</evidence>
<organism evidence="1 2">
    <name type="scientific">Pistacia atlantica</name>
    <dbReference type="NCBI Taxonomy" id="434234"/>
    <lineage>
        <taxon>Eukaryota</taxon>
        <taxon>Viridiplantae</taxon>
        <taxon>Streptophyta</taxon>
        <taxon>Embryophyta</taxon>
        <taxon>Tracheophyta</taxon>
        <taxon>Spermatophyta</taxon>
        <taxon>Magnoliopsida</taxon>
        <taxon>eudicotyledons</taxon>
        <taxon>Gunneridae</taxon>
        <taxon>Pentapetalae</taxon>
        <taxon>rosids</taxon>
        <taxon>malvids</taxon>
        <taxon>Sapindales</taxon>
        <taxon>Anacardiaceae</taxon>
        <taxon>Pistacia</taxon>
    </lineage>
</organism>
<sequence length="195" mass="22077">MKISSLLFPPLLLLLLLRSGDDFGPSLVVNIVLGARIPEHTCHKLIEMKKCEIEKCNQRCSEFPNAVGEYSASYSHLSPKLKWQRKELYKRSNEMESMAVVLPLKGSSLCMLFFIGNGHLETTWVVLRKFGYGDDLELRDECLPVPPKLPPNQSVELASEVVEFLCSIFGTYDKENDRAQSPIEHEDLFSTTPES</sequence>
<dbReference type="EMBL" id="CM047905">
    <property type="protein sequence ID" value="KAJ0087868.1"/>
    <property type="molecule type" value="Genomic_DNA"/>
</dbReference>
<evidence type="ECO:0000313" key="2">
    <source>
        <dbReference type="Proteomes" id="UP001164250"/>
    </source>
</evidence>
<accession>A0ACC1AMJ6</accession>
<protein>
    <submittedName>
        <fullName evidence="1">Uncharacterized protein</fullName>
    </submittedName>
</protein>
<name>A0ACC1AMJ6_9ROSI</name>